<proteinExistence type="predicted"/>
<evidence type="ECO:0000313" key="4">
    <source>
        <dbReference type="Proteomes" id="UP000245629"/>
    </source>
</evidence>
<dbReference type="KEGG" id="azz:DEW08_19105"/>
<dbReference type="OrthoDB" id="7306521at2"/>
<reference evidence="4" key="1">
    <citation type="submission" date="2018-05" db="EMBL/GenBank/DDBJ databases">
        <title>Azospirillum thermophila sp. nov., a novel isolated from hot spring.</title>
        <authorList>
            <person name="Zhao Z."/>
        </authorList>
    </citation>
    <scope>NUCLEOTIDE SEQUENCE [LARGE SCALE GENOMIC DNA]</scope>
    <source>
        <strain evidence="4">CFH 70021</strain>
    </source>
</reference>
<evidence type="ECO:0008006" key="5">
    <source>
        <dbReference type="Google" id="ProtNLM"/>
    </source>
</evidence>
<protein>
    <recommendedName>
        <fullName evidence="5">Lipoprotein</fullName>
    </recommendedName>
</protein>
<feature type="signal peptide" evidence="2">
    <location>
        <begin position="1"/>
        <end position="24"/>
    </location>
</feature>
<organism evidence="3 4">
    <name type="scientific">Azospirillum thermophilum</name>
    <dbReference type="NCBI Taxonomy" id="2202148"/>
    <lineage>
        <taxon>Bacteria</taxon>
        <taxon>Pseudomonadati</taxon>
        <taxon>Pseudomonadota</taxon>
        <taxon>Alphaproteobacteria</taxon>
        <taxon>Rhodospirillales</taxon>
        <taxon>Azospirillaceae</taxon>
        <taxon>Azospirillum</taxon>
    </lineage>
</organism>
<accession>A0A2S2CV20</accession>
<dbReference type="AlphaFoldDB" id="A0A2S2CV20"/>
<dbReference type="PROSITE" id="PS51257">
    <property type="entry name" value="PROKAR_LIPOPROTEIN"/>
    <property type="match status" value="1"/>
</dbReference>
<sequence>MPKRTPAAVAAPLAALLTATLAVAGCMMSSPAPDTEYRQALEKAIEAGRCEGPQVQAMWAAYHRWYAVSTSIGYYHPNSEAEALLRQGEMFRILGCANVARATYEMLLQRFPGPNFEFERDFASRALASLPPPVLPPVPQGGAGGVTAPTGSAVPPAPRPVVTPLTAPGRPRST</sequence>
<evidence type="ECO:0000313" key="3">
    <source>
        <dbReference type="EMBL" id="AWK88220.1"/>
    </source>
</evidence>
<feature type="region of interest" description="Disordered" evidence="1">
    <location>
        <begin position="133"/>
        <end position="174"/>
    </location>
</feature>
<feature type="chain" id="PRO_5015547456" description="Lipoprotein" evidence="2">
    <location>
        <begin position="25"/>
        <end position="174"/>
    </location>
</feature>
<evidence type="ECO:0000256" key="2">
    <source>
        <dbReference type="SAM" id="SignalP"/>
    </source>
</evidence>
<dbReference type="EMBL" id="CP029354">
    <property type="protein sequence ID" value="AWK88220.1"/>
    <property type="molecule type" value="Genomic_DNA"/>
</dbReference>
<gene>
    <name evidence="3" type="ORF">DEW08_19105</name>
</gene>
<name>A0A2S2CV20_9PROT</name>
<dbReference type="RefSeq" id="WP_109330270.1">
    <property type="nucleotide sequence ID" value="NZ_CP029354.1"/>
</dbReference>
<keyword evidence="2" id="KW-0732">Signal</keyword>
<dbReference type="Proteomes" id="UP000245629">
    <property type="component" value="Chromosome 3"/>
</dbReference>
<evidence type="ECO:0000256" key="1">
    <source>
        <dbReference type="SAM" id="MobiDB-lite"/>
    </source>
</evidence>
<keyword evidence="4" id="KW-1185">Reference proteome</keyword>